<accession>V7PKI2</accession>
<evidence type="ECO:0000313" key="3">
    <source>
        <dbReference type="Proteomes" id="UP000018538"/>
    </source>
</evidence>
<evidence type="ECO:0000313" key="2">
    <source>
        <dbReference type="EMBL" id="ETB58828.1"/>
    </source>
</evidence>
<evidence type="ECO:0000256" key="1">
    <source>
        <dbReference type="SAM" id="Phobius"/>
    </source>
</evidence>
<reference evidence="2 3" key="1">
    <citation type="submission" date="2013-11" db="EMBL/GenBank/DDBJ databases">
        <title>The Genome Sequence of Plasmodium yoelii 17X.</title>
        <authorList>
            <consortium name="The Broad Institute Genomics Platform"/>
            <consortium name="The Broad Institute Genome Sequencing Center for Infectious Disease"/>
            <person name="Neafsey D."/>
            <person name="Adams J."/>
            <person name="Walker B."/>
            <person name="Young S.K."/>
            <person name="Zeng Q."/>
            <person name="Gargeya S."/>
            <person name="Fitzgerald M."/>
            <person name="Haas B."/>
            <person name="Abouelleil A."/>
            <person name="Alvarado L."/>
            <person name="Chapman S.B."/>
            <person name="Gainer-Dewar J."/>
            <person name="Goldberg J."/>
            <person name="Griggs A."/>
            <person name="Gujja S."/>
            <person name="Hansen M."/>
            <person name="Howarth C."/>
            <person name="Imamovic A."/>
            <person name="Ireland A."/>
            <person name="Larimer J."/>
            <person name="McCowan C."/>
            <person name="Murphy C."/>
            <person name="Pearson M."/>
            <person name="Poon T.W."/>
            <person name="Priest M."/>
            <person name="Roberts A."/>
            <person name="Saif S."/>
            <person name="Shea T."/>
            <person name="Sykes S."/>
            <person name="Wortman J."/>
            <person name="Nusbaum C."/>
            <person name="Birren B."/>
        </authorList>
    </citation>
    <scope>NUCLEOTIDE SEQUENCE [LARGE SCALE GENOMIC DNA]</scope>
    <source>
        <strain evidence="2 3">17X</strain>
    </source>
</reference>
<keyword evidence="1" id="KW-1133">Transmembrane helix</keyword>
<protein>
    <submittedName>
        <fullName evidence="2">Uncharacterized protein</fullName>
    </submittedName>
</protein>
<sequence length="113" mass="13724">MINMYIKFFKNILILLECKNRKNNNHLYYMCVYFYNMKKYSLVVKIGFKYKLIIILILLGGRTKKRQTIFRKQFFITQKIKYPNCKKIRNGNKKAKWTKIPRVVSSECVVQKI</sequence>
<keyword evidence="1" id="KW-0812">Transmembrane</keyword>
<dbReference type="Proteomes" id="UP000018538">
    <property type="component" value="Unassembled WGS sequence"/>
</dbReference>
<gene>
    <name evidence="2" type="ORF">YYC_03603</name>
</gene>
<feature type="transmembrane region" description="Helical" evidence="1">
    <location>
        <begin position="42"/>
        <end position="61"/>
    </location>
</feature>
<dbReference type="EMBL" id="KI635769">
    <property type="protein sequence ID" value="ETB58828.1"/>
    <property type="molecule type" value="Genomic_DNA"/>
</dbReference>
<proteinExistence type="predicted"/>
<keyword evidence="3" id="KW-1185">Reference proteome</keyword>
<dbReference type="AlphaFoldDB" id="V7PKI2"/>
<organism evidence="2 3">
    <name type="scientific">Plasmodium yoelii 17X</name>
    <dbReference type="NCBI Taxonomy" id="1323249"/>
    <lineage>
        <taxon>Eukaryota</taxon>
        <taxon>Sar</taxon>
        <taxon>Alveolata</taxon>
        <taxon>Apicomplexa</taxon>
        <taxon>Aconoidasida</taxon>
        <taxon>Haemosporida</taxon>
        <taxon>Plasmodiidae</taxon>
        <taxon>Plasmodium</taxon>
        <taxon>Plasmodium (Vinckeia)</taxon>
    </lineage>
</organism>
<name>V7PKI2_PLAYE</name>
<keyword evidence="1" id="KW-0472">Membrane</keyword>